<evidence type="ECO:0000313" key="2">
    <source>
        <dbReference type="EnsemblPlants" id="LPERR09G00750.1"/>
    </source>
</evidence>
<feature type="region of interest" description="Disordered" evidence="1">
    <location>
        <begin position="1"/>
        <end position="22"/>
    </location>
</feature>
<proteinExistence type="predicted"/>
<dbReference type="AlphaFoldDB" id="A0A0D9XBC5"/>
<reference evidence="2" key="3">
    <citation type="submission" date="2015-04" db="UniProtKB">
        <authorList>
            <consortium name="EnsemblPlants"/>
        </authorList>
    </citation>
    <scope>IDENTIFICATION</scope>
</reference>
<reference evidence="3" key="2">
    <citation type="submission" date="2013-12" db="EMBL/GenBank/DDBJ databases">
        <authorList>
            <person name="Yu Y."/>
            <person name="Lee S."/>
            <person name="de Baynast K."/>
            <person name="Wissotski M."/>
            <person name="Liu L."/>
            <person name="Talag J."/>
            <person name="Goicoechea J."/>
            <person name="Angelova A."/>
            <person name="Jetty R."/>
            <person name="Kudrna D."/>
            <person name="Golser W."/>
            <person name="Rivera L."/>
            <person name="Zhang J."/>
            <person name="Wing R."/>
        </authorList>
    </citation>
    <scope>NUCLEOTIDE SEQUENCE</scope>
</reference>
<dbReference type="Gramene" id="LPERR09G00750.1">
    <property type="protein sequence ID" value="LPERR09G00750.1"/>
    <property type="gene ID" value="LPERR09G00750"/>
</dbReference>
<reference evidence="2 3" key="1">
    <citation type="submission" date="2012-08" db="EMBL/GenBank/DDBJ databases">
        <title>Oryza genome evolution.</title>
        <authorList>
            <person name="Wing R.A."/>
        </authorList>
    </citation>
    <scope>NUCLEOTIDE SEQUENCE</scope>
</reference>
<accession>A0A0D9XBC5</accession>
<organism evidence="2 3">
    <name type="scientific">Leersia perrieri</name>
    <dbReference type="NCBI Taxonomy" id="77586"/>
    <lineage>
        <taxon>Eukaryota</taxon>
        <taxon>Viridiplantae</taxon>
        <taxon>Streptophyta</taxon>
        <taxon>Embryophyta</taxon>
        <taxon>Tracheophyta</taxon>
        <taxon>Spermatophyta</taxon>
        <taxon>Magnoliopsida</taxon>
        <taxon>Liliopsida</taxon>
        <taxon>Poales</taxon>
        <taxon>Poaceae</taxon>
        <taxon>BOP clade</taxon>
        <taxon>Oryzoideae</taxon>
        <taxon>Oryzeae</taxon>
        <taxon>Oryzinae</taxon>
        <taxon>Leersia</taxon>
    </lineage>
</organism>
<feature type="region of interest" description="Disordered" evidence="1">
    <location>
        <begin position="99"/>
        <end position="127"/>
    </location>
</feature>
<protein>
    <submittedName>
        <fullName evidence="2">Uncharacterized protein</fullName>
    </submittedName>
</protein>
<dbReference type="EnsemblPlants" id="LPERR09G00750.1">
    <property type="protein sequence ID" value="LPERR09G00750.1"/>
    <property type="gene ID" value="LPERR09G00750"/>
</dbReference>
<keyword evidence="3" id="KW-1185">Reference proteome</keyword>
<dbReference type="Proteomes" id="UP000032180">
    <property type="component" value="Chromosome 9"/>
</dbReference>
<dbReference type="HOGENOM" id="CLU_1527375_0_0_1"/>
<name>A0A0D9XBC5_9ORYZ</name>
<evidence type="ECO:0000256" key="1">
    <source>
        <dbReference type="SAM" id="MobiDB-lite"/>
    </source>
</evidence>
<sequence>MDERTPQPKDVMDERTPPPKDIIDLTEEDEISIVDQQNTQLGTTQLKDGINRTEEHGVNLVDQEVFYLDNVRSAQIELEMFTAETKLRGRRLFEEEDLAEQMESDDLGGQLENGEHEPNKQNTEVQGRQDDFLNSMRHNLWEYSSQKSMQQIIPATYDAHHSRAWQVAPSCHGTLP</sequence>
<evidence type="ECO:0000313" key="3">
    <source>
        <dbReference type="Proteomes" id="UP000032180"/>
    </source>
</evidence>